<proteinExistence type="predicted"/>
<evidence type="ECO:0000313" key="3">
    <source>
        <dbReference type="Proteomes" id="UP000317043"/>
    </source>
</evidence>
<dbReference type="RefSeq" id="WP_142035764.1">
    <property type="nucleotide sequence ID" value="NZ_JBHTGS010000001.1"/>
</dbReference>
<organism evidence="2 3">
    <name type="scientific">Stackebrandtia endophytica</name>
    <dbReference type="NCBI Taxonomy" id="1496996"/>
    <lineage>
        <taxon>Bacteria</taxon>
        <taxon>Bacillati</taxon>
        <taxon>Actinomycetota</taxon>
        <taxon>Actinomycetes</taxon>
        <taxon>Glycomycetales</taxon>
        <taxon>Glycomycetaceae</taxon>
        <taxon>Stackebrandtia</taxon>
    </lineage>
</organism>
<keyword evidence="1" id="KW-1133">Transmembrane helix</keyword>
<comment type="caution">
    <text evidence="2">The sequence shown here is derived from an EMBL/GenBank/DDBJ whole genome shotgun (WGS) entry which is preliminary data.</text>
</comment>
<evidence type="ECO:0000313" key="2">
    <source>
        <dbReference type="EMBL" id="TQL75615.1"/>
    </source>
</evidence>
<reference evidence="2 3" key="1">
    <citation type="submission" date="2019-06" db="EMBL/GenBank/DDBJ databases">
        <title>Sequencing the genomes of 1000 actinobacteria strains.</title>
        <authorList>
            <person name="Klenk H.-P."/>
        </authorList>
    </citation>
    <scope>NUCLEOTIDE SEQUENCE [LARGE SCALE GENOMIC DNA]</scope>
    <source>
        <strain evidence="2 3">DSM 45928</strain>
    </source>
</reference>
<gene>
    <name evidence="2" type="ORF">FB566_1124</name>
</gene>
<dbReference type="Proteomes" id="UP000317043">
    <property type="component" value="Unassembled WGS sequence"/>
</dbReference>
<dbReference type="InParanoid" id="A0A543ASY7"/>
<sequence>MLEPWQIPLITVAVIAVVVFAMRMRRRSAPHQPAESLDDVMSTLVDKTSELRERVRQLAAEGKRTKAIEAARPLAAMEDTTPEKIVDQIEAGRERPSGQVDLP</sequence>
<dbReference type="AlphaFoldDB" id="A0A543ASY7"/>
<protein>
    <submittedName>
        <fullName evidence="2">Uncharacterized protein</fullName>
    </submittedName>
</protein>
<dbReference type="EMBL" id="VFOW01000001">
    <property type="protein sequence ID" value="TQL75615.1"/>
    <property type="molecule type" value="Genomic_DNA"/>
</dbReference>
<keyword evidence="1" id="KW-0472">Membrane</keyword>
<name>A0A543ASY7_9ACTN</name>
<feature type="transmembrane region" description="Helical" evidence="1">
    <location>
        <begin position="6"/>
        <end position="22"/>
    </location>
</feature>
<keyword evidence="3" id="KW-1185">Reference proteome</keyword>
<accession>A0A543ASY7</accession>
<evidence type="ECO:0000256" key="1">
    <source>
        <dbReference type="SAM" id="Phobius"/>
    </source>
</evidence>
<keyword evidence="1" id="KW-0812">Transmembrane</keyword>